<protein>
    <recommendedName>
        <fullName evidence="3">Cysteine proteinase inhibitor</fullName>
    </recommendedName>
</protein>
<dbReference type="SUPFAM" id="SSF54403">
    <property type="entry name" value="Cystatin/monellin"/>
    <property type="match status" value="2"/>
</dbReference>
<evidence type="ECO:0000256" key="1">
    <source>
        <dbReference type="ARBA" id="ARBA00022690"/>
    </source>
</evidence>
<dbReference type="CDD" id="cd00042">
    <property type="entry name" value="CY"/>
    <property type="match status" value="1"/>
</dbReference>
<dbReference type="PANTHER" id="PTHR11413">
    <property type="entry name" value="CYSTATIN FAMILY MEMBER"/>
    <property type="match status" value="1"/>
</dbReference>
<dbReference type="AlphaFoldDB" id="A0AAD4XK73"/>
<comment type="caution">
    <text evidence="5">The sequence shown here is derived from an EMBL/GenBank/DDBJ whole genome shotgun (WGS) entry which is preliminary data.</text>
</comment>
<feature type="domain" description="Cystatin" evidence="4">
    <location>
        <begin position="2"/>
        <end position="77"/>
    </location>
</feature>
<dbReference type="InterPro" id="IPR046350">
    <property type="entry name" value="Cystatin_sf"/>
</dbReference>
<dbReference type="Gene3D" id="3.10.450.10">
    <property type="match status" value="1"/>
</dbReference>
<keyword evidence="6" id="KW-1185">Reference proteome</keyword>
<evidence type="ECO:0000256" key="3">
    <source>
        <dbReference type="RuleBase" id="RU362130"/>
    </source>
</evidence>
<evidence type="ECO:0000256" key="2">
    <source>
        <dbReference type="ARBA" id="ARBA00022704"/>
    </source>
</evidence>
<dbReference type="Proteomes" id="UP001202328">
    <property type="component" value="Unassembled WGS sequence"/>
</dbReference>
<dbReference type="InterPro" id="IPR027214">
    <property type="entry name" value="Cystatin"/>
</dbReference>
<dbReference type="PANTHER" id="PTHR11413:SF103">
    <property type="entry name" value="CYSTEINE PROTEINASE INHIBITOR 12"/>
    <property type="match status" value="1"/>
</dbReference>
<evidence type="ECO:0000259" key="4">
    <source>
        <dbReference type="SMART" id="SM00043"/>
    </source>
</evidence>
<organism evidence="5 6">
    <name type="scientific">Papaver atlanticum</name>
    <dbReference type="NCBI Taxonomy" id="357466"/>
    <lineage>
        <taxon>Eukaryota</taxon>
        <taxon>Viridiplantae</taxon>
        <taxon>Streptophyta</taxon>
        <taxon>Embryophyta</taxon>
        <taxon>Tracheophyta</taxon>
        <taxon>Spermatophyta</taxon>
        <taxon>Magnoliopsida</taxon>
        <taxon>Ranunculales</taxon>
        <taxon>Papaveraceae</taxon>
        <taxon>Papaveroideae</taxon>
        <taxon>Papaver</taxon>
    </lineage>
</organism>
<proteinExistence type="inferred from homology"/>
<dbReference type="GO" id="GO:0004869">
    <property type="term" value="F:cysteine-type endopeptidase inhibitor activity"/>
    <property type="evidence" value="ECO:0007669"/>
    <property type="project" value="UniProtKB-KW"/>
</dbReference>
<accession>A0AAD4XK73</accession>
<dbReference type="EMBL" id="JAJJMB010008983">
    <property type="protein sequence ID" value="KAI3917633.1"/>
    <property type="molecule type" value="Genomic_DNA"/>
</dbReference>
<dbReference type="InterPro" id="IPR000010">
    <property type="entry name" value="Cystatin_dom"/>
</dbReference>
<evidence type="ECO:0000313" key="5">
    <source>
        <dbReference type="EMBL" id="KAI3917633.1"/>
    </source>
</evidence>
<sequence>MAMVGNVGESSKGSEISLDLAKFAVDEHNKKENAVVAGAVHHLTLEVIEAGKKKYYEAKVWVKRWMDFKELQEFKHSDHESSSGHAPGLKAVPADDPAVKDAADHVVESINQTCNSLTPYELLEILVAEVEEEKCNVEVHKNVEGRLLLKNMIFHLKGLTFH</sequence>
<keyword evidence="2 3" id="KW-0789">Thiol protease inhibitor</keyword>
<comment type="similarity">
    <text evidence="3">Belongs to the cystatin family. Phytocystatin subfamily.</text>
</comment>
<keyword evidence="1 3" id="KW-0646">Protease inhibitor</keyword>
<dbReference type="SMART" id="SM00043">
    <property type="entry name" value="CY"/>
    <property type="match status" value="1"/>
</dbReference>
<evidence type="ECO:0000313" key="6">
    <source>
        <dbReference type="Proteomes" id="UP001202328"/>
    </source>
</evidence>
<name>A0AAD4XK73_9MAGN</name>
<gene>
    <name evidence="5" type="ORF">MKW98_021395</name>
</gene>
<reference evidence="5" key="1">
    <citation type="submission" date="2022-04" db="EMBL/GenBank/DDBJ databases">
        <title>A functionally conserved STORR gene fusion in Papaver species that diverged 16.8 million years ago.</title>
        <authorList>
            <person name="Catania T."/>
        </authorList>
    </citation>
    <scope>NUCLEOTIDE SEQUENCE</scope>
    <source>
        <strain evidence="5">S-188037</strain>
    </source>
</reference>